<evidence type="ECO:0000256" key="3">
    <source>
        <dbReference type="RuleBase" id="RU000363"/>
    </source>
</evidence>
<reference evidence="4" key="1">
    <citation type="submission" date="2018-07" db="EMBL/GenBank/DDBJ databases">
        <authorList>
            <person name="Quirk P.G."/>
            <person name="Krulwich T.A."/>
        </authorList>
    </citation>
    <scope>NUCLEOTIDE SEQUENCE</scope>
</reference>
<name>A0A336M6B6_CULSO</name>
<evidence type="ECO:0000256" key="1">
    <source>
        <dbReference type="ARBA" id="ARBA00006484"/>
    </source>
</evidence>
<dbReference type="EMBL" id="UFQT01000518">
    <property type="protein sequence ID" value="SSX24901.1"/>
    <property type="molecule type" value="Genomic_DNA"/>
</dbReference>
<dbReference type="InterPro" id="IPR020904">
    <property type="entry name" value="Sc_DH/Rdtase_CS"/>
</dbReference>
<dbReference type="OMA" id="CIGREEY"/>
<dbReference type="PRINTS" id="PR01167">
    <property type="entry name" value="INSADHFAMILY"/>
</dbReference>
<sequence length="245" mass="26726">MLSNVNAIIIGGLGGIGSAICRQLLSQNIKKLAILDIHDNISNEFQDKLNVKYVKCGIECRDTLKNAFENIWIDFDGFDLVINSAGIVNELNPEKCFSVNTLGAINFVTVSADVMRKDKNGRGGTIVNIASTLGYLPYKGFPIYVASKHAVLGFMKSIGDPEFCVLTGLRFISICPGYTDTTLIGSSSMHELALEPQSEPFPPQNPLIVADCILKSLKSNKCSSFWRCVNGEISEIELLSVNDIN</sequence>
<dbReference type="GO" id="GO:0005737">
    <property type="term" value="C:cytoplasm"/>
    <property type="evidence" value="ECO:0007669"/>
    <property type="project" value="TreeGrafter"/>
</dbReference>
<gene>
    <name evidence="4" type="primary">CSON011677</name>
</gene>
<keyword evidence="2" id="KW-0560">Oxidoreductase</keyword>
<accession>A0A336M6B6</accession>
<dbReference type="Pfam" id="PF00106">
    <property type="entry name" value="adh_short"/>
    <property type="match status" value="1"/>
</dbReference>
<dbReference type="GO" id="GO:0016616">
    <property type="term" value="F:oxidoreductase activity, acting on the CH-OH group of donors, NAD or NADP as acceptor"/>
    <property type="evidence" value="ECO:0007669"/>
    <property type="project" value="TreeGrafter"/>
</dbReference>
<organism evidence="4">
    <name type="scientific">Culicoides sonorensis</name>
    <name type="common">Biting midge</name>
    <dbReference type="NCBI Taxonomy" id="179676"/>
    <lineage>
        <taxon>Eukaryota</taxon>
        <taxon>Metazoa</taxon>
        <taxon>Ecdysozoa</taxon>
        <taxon>Arthropoda</taxon>
        <taxon>Hexapoda</taxon>
        <taxon>Insecta</taxon>
        <taxon>Pterygota</taxon>
        <taxon>Neoptera</taxon>
        <taxon>Endopterygota</taxon>
        <taxon>Diptera</taxon>
        <taxon>Nematocera</taxon>
        <taxon>Chironomoidea</taxon>
        <taxon>Ceratopogonidae</taxon>
        <taxon>Ceratopogoninae</taxon>
        <taxon>Culicoides</taxon>
        <taxon>Monoculicoides</taxon>
    </lineage>
</organism>
<dbReference type="PRINTS" id="PR00080">
    <property type="entry name" value="SDRFAMILY"/>
</dbReference>
<dbReference type="InterPro" id="IPR002347">
    <property type="entry name" value="SDR_fam"/>
</dbReference>
<dbReference type="PANTHER" id="PTHR44229">
    <property type="entry name" value="15-HYDROXYPROSTAGLANDIN DEHYDROGENASE [NAD(+)]"/>
    <property type="match status" value="1"/>
</dbReference>
<evidence type="ECO:0000256" key="2">
    <source>
        <dbReference type="ARBA" id="ARBA00023002"/>
    </source>
</evidence>
<dbReference type="PROSITE" id="PS00061">
    <property type="entry name" value="ADH_SHORT"/>
    <property type="match status" value="1"/>
</dbReference>
<evidence type="ECO:0000313" key="4">
    <source>
        <dbReference type="EMBL" id="SSX24901.1"/>
    </source>
</evidence>
<comment type="similarity">
    <text evidence="1 3">Belongs to the short-chain dehydrogenases/reductases (SDR) family.</text>
</comment>
<proteinExistence type="inferred from homology"/>
<dbReference type="VEuPathDB" id="VectorBase:CSON011677"/>
<protein>
    <submittedName>
        <fullName evidence="4">CSON011677 protein</fullName>
    </submittedName>
</protein>
<dbReference type="PANTHER" id="PTHR44229:SF8">
    <property type="entry name" value="ALCOHOL DEHYDROGENASE-RELATED"/>
    <property type="match status" value="1"/>
</dbReference>
<dbReference type="Gene3D" id="3.40.50.720">
    <property type="entry name" value="NAD(P)-binding Rossmann-like Domain"/>
    <property type="match status" value="1"/>
</dbReference>
<dbReference type="SUPFAM" id="SSF51735">
    <property type="entry name" value="NAD(P)-binding Rossmann-fold domains"/>
    <property type="match status" value="1"/>
</dbReference>
<dbReference type="AlphaFoldDB" id="A0A336M6B6"/>
<dbReference type="InterPro" id="IPR036291">
    <property type="entry name" value="NAD(P)-bd_dom_sf"/>
</dbReference>